<dbReference type="EMBL" id="AP024545">
    <property type="protein sequence ID" value="BCT92522.1"/>
    <property type="molecule type" value="Genomic_DNA"/>
</dbReference>
<evidence type="ECO:0000259" key="7">
    <source>
        <dbReference type="SMART" id="SM00387"/>
    </source>
</evidence>
<dbReference type="CDD" id="cd00082">
    <property type="entry name" value="HisKA"/>
    <property type="match status" value="1"/>
</dbReference>
<dbReference type="Pfam" id="PF00072">
    <property type="entry name" value="Response_reg"/>
    <property type="match status" value="1"/>
</dbReference>
<dbReference type="PANTHER" id="PTHR43047">
    <property type="entry name" value="TWO-COMPONENT HISTIDINE PROTEIN KINASE"/>
    <property type="match status" value="1"/>
</dbReference>
<feature type="domain" description="PAS" evidence="6">
    <location>
        <begin position="148"/>
        <end position="217"/>
    </location>
</feature>
<keyword evidence="11" id="KW-1185">Reference proteome</keyword>
<dbReference type="SMART" id="SM00086">
    <property type="entry name" value="PAC"/>
    <property type="match status" value="2"/>
</dbReference>
<evidence type="ECO:0000313" key="10">
    <source>
        <dbReference type="EMBL" id="BCT92522.1"/>
    </source>
</evidence>
<dbReference type="EC" id="2.7.13.3" evidence="2"/>
<dbReference type="Pfam" id="PF13426">
    <property type="entry name" value="PAS_9"/>
    <property type="match status" value="2"/>
</dbReference>
<dbReference type="InterPro" id="IPR001610">
    <property type="entry name" value="PAC"/>
</dbReference>
<dbReference type="SMART" id="SM00448">
    <property type="entry name" value="REC"/>
    <property type="match status" value="1"/>
</dbReference>
<feature type="domain" description="Signal transduction histidine kinase dimerisation/phosphoacceptor" evidence="8">
    <location>
        <begin position="276"/>
        <end position="342"/>
    </location>
</feature>
<dbReference type="Gene3D" id="1.10.287.130">
    <property type="match status" value="1"/>
</dbReference>
<dbReference type="CDD" id="cd00130">
    <property type="entry name" value="PAS"/>
    <property type="match status" value="2"/>
</dbReference>
<dbReference type="NCBIfam" id="TIGR00229">
    <property type="entry name" value="sensory_box"/>
    <property type="match status" value="2"/>
</dbReference>
<dbReference type="GO" id="GO:0016301">
    <property type="term" value="F:kinase activity"/>
    <property type="evidence" value="ECO:0007669"/>
    <property type="project" value="UniProtKB-KW"/>
</dbReference>
<evidence type="ECO:0000256" key="3">
    <source>
        <dbReference type="ARBA" id="ARBA00022553"/>
    </source>
</evidence>
<name>A0ABM7Q5I3_9GAMM</name>
<dbReference type="InterPro" id="IPR001789">
    <property type="entry name" value="Sig_transdc_resp-reg_receiver"/>
</dbReference>
<accession>A0ABM7Q5I3</accession>
<evidence type="ECO:0000256" key="5">
    <source>
        <dbReference type="ARBA" id="ARBA00022777"/>
    </source>
</evidence>
<dbReference type="Gene3D" id="3.30.565.10">
    <property type="entry name" value="Histidine kinase-like ATPase, C-terminal domain"/>
    <property type="match status" value="1"/>
</dbReference>
<dbReference type="SUPFAM" id="SSF55785">
    <property type="entry name" value="PYP-like sensor domain (PAS domain)"/>
    <property type="match status" value="2"/>
</dbReference>
<dbReference type="InterPro" id="IPR003594">
    <property type="entry name" value="HATPase_dom"/>
</dbReference>
<feature type="domain" description="Histidine kinase/HSP90-like ATPase" evidence="7">
    <location>
        <begin position="388"/>
        <end position="501"/>
    </location>
</feature>
<dbReference type="InterPro" id="IPR036097">
    <property type="entry name" value="HisK_dim/P_sf"/>
</dbReference>
<dbReference type="Gene3D" id="3.40.50.2300">
    <property type="match status" value="1"/>
</dbReference>
<dbReference type="Proteomes" id="UP000681317">
    <property type="component" value="Chromosome"/>
</dbReference>
<keyword evidence="4" id="KW-0808">Transferase</keyword>
<evidence type="ECO:0000256" key="1">
    <source>
        <dbReference type="ARBA" id="ARBA00000085"/>
    </source>
</evidence>
<dbReference type="SMART" id="SM00387">
    <property type="entry name" value="HATPase_c"/>
    <property type="match status" value="1"/>
</dbReference>
<sequence length="642" mass="71218">MWRNTSKPPAGLPDWQHDNALFRRLVEDVPDYGIFLLDPDGIVRTWNAGAENIKGYSAGEIIGRHFSAFYLPEQIEAHWPDHELRVARETGRFEDEGWRVRKDGTQFWANVVISRILGDDGHLVGFSKITRDLTAKRKQDELLRRSEERFRLLVEGVRDYAIFMLDPDGNIASWNAGAQQAKGYSAEEIIGRHFSVFYPPEVIASGWPERELQIALEQGRVEDESWRLRKDGSRFWANVVITALRDDSGRHIGFAKVTRDMSEKRRVLALEDEGRRITTFLAMLGHELRNPLAPISNAVSIMQLEPLASERLRMCRDVIARQVVQMTRLVDDLLDVGRITAGKIHLESAAVELGGVIDEAIEAMDPFARSREHTIRFGREVSPAWVRGDRARLLQIVSNLLNNAVKFTGRGGRIDVHLRRVDDKIEVAVRDNGPGIAEHRLADIFNLFVQGDQDTARTQGGLGLGLSLVQQLVTLHGGEVSAYSAGLGKGAEFVVRLPATAAPSGVTRDAAHPSLPRARHVLVVDDNQDAADTLAALLQGLGFHAQTAYDARGALAALRVLMPDVAFLDIGLPDMDGATLAQRIREEFPEPPALVALTGYGQPSDREQTRQAGFVDHLVKPLSADMLIKAMAQLFPGDTQVA</sequence>
<dbReference type="InterPro" id="IPR035965">
    <property type="entry name" value="PAS-like_dom_sf"/>
</dbReference>
<dbReference type="Pfam" id="PF02518">
    <property type="entry name" value="HATPase_c"/>
    <property type="match status" value="1"/>
</dbReference>
<feature type="domain" description="Response regulatory" evidence="9">
    <location>
        <begin position="519"/>
        <end position="631"/>
    </location>
</feature>
<dbReference type="PRINTS" id="PR00344">
    <property type="entry name" value="BCTRLSENSOR"/>
</dbReference>
<evidence type="ECO:0000259" key="9">
    <source>
        <dbReference type="SMART" id="SM00448"/>
    </source>
</evidence>
<dbReference type="SMART" id="SM00091">
    <property type="entry name" value="PAS"/>
    <property type="match status" value="2"/>
</dbReference>
<gene>
    <name evidence="10" type="ORF">LYSCAS_15460</name>
</gene>
<evidence type="ECO:0000259" key="8">
    <source>
        <dbReference type="SMART" id="SM00388"/>
    </source>
</evidence>
<dbReference type="SMART" id="SM00388">
    <property type="entry name" value="HisKA"/>
    <property type="match status" value="1"/>
</dbReference>
<protein>
    <recommendedName>
        <fullName evidence="2">histidine kinase</fullName>
        <ecNumber evidence="2">2.7.13.3</ecNumber>
    </recommendedName>
</protein>
<dbReference type="InterPro" id="IPR004358">
    <property type="entry name" value="Sig_transdc_His_kin-like_C"/>
</dbReference>
<reference evidence="10 11" key="1">
    <citation type="submission" date="2021-03" db="EMBL/GenBank/DDBJ databases">
        <title>Complete Genome Sequences of Two Lysobacter Strains Isolated from Sea Water (Lysobacter caseinilyticus) and Soil (Lysobacter helvus) in South Korea.</title>
        <authorList>
            <person name="Watanabe Y."/>
            <person name="Arakawa K."/>
        </authorList>
    </citation>
    <scope>NUCLEOTIDE SEQUENCE [LARGE SCALE GENOMIC DNA]</scope>
    <source>
        <strain evidence="10 11">KVB24</strain>
    </source>
</reference>
<dbReference type="Pfam" id="PF00512">
    <property type="entry name" value="HisKA"/>
    <property type="match status" value="1"/>
</dbReference>
<dbReference type="PANTHER" id="PTHR43047:SF72">
    <property type="entry name" value="OSMOSENSING HISTIDINE PROTEIN KINASE SLN1"/>
    <property type="match status" value="1"/>
</dbReference>
<dbReference type="SUPFAM" id="SSF55874">
    <property type="entry name" value="ATPase domain of HSP90 chaperone/DNA topoisomerase II/histidine kinase"/>
    <property type="match status" value="1"/>
</dbReference>
<keyword evidence="3" id="KW-0597">Phosphoprotein</keyword>
<evidence type="ECO:0000259" key="6">
    <source>
        <dbReference type="SMART" id="SM00091"/>
    </source>
</evidence>
<dbReference type="CDD" id="cd17580">
    <property type="entry name" value="REC_2_DhkD-like"/>
    <property type="match status" value="1"/>
</dbReference>
<comment type="catalytic activity">
    <reaction evidence="1">
        <text>ATP + protein L-histidine = ADP + protein N-phospho-L-histidine.</text>
        <dbReference type="EC" id="2.7.13.3"/>
    </reaction>
</comment>
<evidence type="ECO:0000256" key="4">
    <source>
        <dbReference type="ARBA" id="ARBA00022679"/>
    </source>
</evidence>
<feature type="domain" description="PAS" evidence="6">
    <location>
        <begin position="20"/>
        <end position="87"/>
    </location>
</feature>
<dbReference type="InterPro" id="IPR000014">
    <property type="entry name" value="PAS"/>
</dbReference>
<dbReference type="RefSeq" id="WP_213437375.1">
    <property type="nucleotide sequence ID" value="NZ_AP024545.1"/>
</dbReference>
<dbReference type="InterPro" id="IPR003661">
    <property type="entry name" value="HisK_dim/P_dom"/>
</dbReference>
<dbReference type="SUPFAM" id="SSF47384">
    <property type="entry name" value="Homodimeric domain of signal transducing histidine kinase"/>
    <property type="match status" value="1"/>
</dbReference>
<evidence type="ECO:0000313" key="11">
    <source>
        <dbReference type="Proteomes" id="UP000681317"/>
    </source>
</evidence>
<dbReference type="SUPFAM" id="SSF52172">
    <property type="entry name" value="CheY-like"/>
    <property type="match status" value="1"/>
</dbReference>
<keyword evidence="5 10" id="KW-0418">Kinase</keyword>
<organism evidence="10 11">
    <name type="scientific">Noviluteimonas caseinilytica</name>
    <dbReference type="NCBI Taxonomy" id="2675101"/>
    <lineage>
        <taxon>Bacteria</taxon>
        <taxon>Pseudomonadati</taxon>
        <taxon>Pseudomonadota</taxon>
        <taxon>Gammaproteobacteria</taxon>
        <taxon>Lysobacterales</taxon>
        <taxon>Lysobacteraceae</taxon>
        <taxon>Noviluteimonas</taxon>
    </lineage>
</organism>
<evidence type="ECO:0000256" key="2">
    <source>
        <dbReference type="ARBA" id="ARBA00012438"/>
    </source>
</evidence>
<dbReference type="Gene3D" id="3.30.450.20">
    <property type="entry name" value="PAS domain"/>
    <property type="match status" value="2"/>
</dbReference>
<dbReference type="InterPro" id="IPR036890">
    <property type="entry name" value="HATPase_C_sf"/>
</dbReference>
<proteinExistence type="predicted"/>
<dbReference type="InterPro" id="IPR011006">
    <property type="entry name" value="CheY-like_superfamily"/>
</dbReference>